<dbReference type="InterPro" id="IPR002293">
    <property type="entry name" value="AA/rel_permease1"/>
</dbReference>
<reference evidence="7 8" key="1">
    <citation type="submission" date="2019-06" db="EMBL/GenBank/DDBJ databases">
        <title>Sequencing the genomes of 1000 actinobacteria strains.</title>
        <authorList>
            <person name="Klenk H.-P."/>
        </authorList>
    </citation>
    <scope>NUCLEOTIDE SEQUENCE [LARGE SCALE GENOMIC DNA]</scope>
    <source>
        <strain evidence="7 8">DSM 44826</strain>
    </source>
</reference>
<feature type="transmembrane region" description="Helical" evidence="6">
    <location>
        <begin position="446"/>
        <end position="464"/>
    </location>
</feature>
<feature type="transmembrane region" description="Helical" evidence="6">
    <location>
        <begin position="216"/>
        <end position="233"/>
    </location>
</feature>
<feature type="transmembrane region" description="Helical" evidence="6">
    <location>
        <begin position="387"/>
        <end position="410"/>
    </location>
</feature>
<feature type="transmembrane region" description="Helical" evidence="6">
    <location>
        <begin position="174"/>
        <end position="196"/>
    </location>
</feature>
<organism evidence="7 8">
    <name type="scientific">Kitasatospora viridis</name>
    <dbReference type="NCBI Taxonomy" id="281105"/>
    <lineage>
        <taxon>Bacteria</taxon>
        <taxon>Bacillati</taxon>
        <taxon>Actinomycetota</taxon>
        <taxon>Actinomycetes</taxon>
        <taxon>Kitasatosporales</taxon>
        <taxon>Streptomycetaceae</taxon>
        <taxon>Kitasatospora</taxon>
    </lineage>
</organism>
<feature type="region of interest" description="Disordered" evidence="5">
    <location>
        <begin position="562"/>
        <end position="588"/>
    </location>
</feature>
<dbReference type="PANTHER" id="PTHR47547">
    <property type="match status" value="1"/>
</dbReference>
<evidence type="ECO:0000256" key="2">
    <source>
        <dbReference type="ARBA" id="ARBA00022692"/>
    </source>
</evidence>
<dbReference type="OrthoDB" id="9762947at2"/>
<feature type="transmembrane region" description="Helical" evidence="6">
    <location>
        <begin position="500"/>
        <end position="519"/>
    </location>
</feature>
<evidence type="ECO:0000256" key="3">
    <source>
        <dbReference type="ARBA" id="ARBA00022989"/>
    </source>
</evidence>
<evidence type="ECO:0000313" key="8">
    <source>
        <dbReference type="Proteomes" id="UP000317940"/>
    </source>
</evidence>
<comment type="subcellular location">
    <subcellularLocation>
        <location evidence="1">Membrane</location>
        <topology evidence="1">Multi-pass membrane protein</topology>
    </subcellularLocation>
</comment>
<protein>
    <submittedName>
        <fullName evidence="7">Amino acid transporter</fullName>
    </submittedName>
</protein>
<evidence type="ECO:0000256" key="1">
    <source>
        <dbReference type="ARBA" id="ARBA00004141"/>
    </source>
</evidence>
<dbReference type="EMBL" id="VIWT01000005">
    <property type="protein sequence ID" value="TWF73624.1"/>
    <property type="molecule type" value="Genomic_DNA"/>
</dbReference>
<sequence>MSVREPRSGGIPAEHPGDADEDERRRLSVFDLLGLAAGGVVGSGWLLSASRAAGIAGFDAVWAWAIGGALMLVIAIVMVELGTAAPKTGGLVFLPLQSSGALVATVVAAGLWTLYAINPASEAAAMTDGLSAWVPGLFDPSGNALTVEGFLWSTLFMAVMVAVNLLAPRLFAKVNFLLTVWKVLVPVLIVVLLLAAGFDTRWVTAQRPGVGHGLEAALAAVVGSGVIYAYLGFQGPLDFAGNIRRRGVGEGARLRWSVYGTILGSIVLYLSLQVVFLGHLNPAQKAPQTSPYTQFAVAASLLWVTPFIRLDTLLSPLGAGLVYTHVLTGEVAALSRAHLTHRGLQVARNASLRLGGRLVDVYWMVLLVDFAIGWVALLLVGGSWGTLITASSVLTLIVYAVPGVTLVALRRHLPRVSGRRTTVRRVLALLSFLLTGQVLYWAGWSALWPGLAALAAGCLLLLGLPMLARRHLPLVGGWFRRYDAKEHVTRFRDWRTPSSGAAPAIWLLGYLAVLSLLTLAANSRIGFREHWVGSVLGVAASGLAFHRLVVLSEDYADRVRPSLPTPTPALPRPRAAGEDPDRISAASG</sequence>
<dbReference type="Proteomes" id="UP000317940">
    <property type="component" value="Unassembled WGS sequence"/>
</dbReference>
<evidence type="ECO:0000256" key="4">
    <source>
        <dbReference type="ARBA" id="ARBA00023136"/>
    </source>
</evidence>
<feature type="transmembrane region" description="Helical" evidence="6">
    <location>
        <begin position="422"/>
        <end position="440"/>
    </location>
</feature>
<feature type="transmembrane region" description="Helical" evidence="6">
    <location>
        <begin position="29"/>
        <end position="48"/>
    </location>
</feature>
<feature type="transmembrane region" description="Helical" evidence="6">
    <location>
        <begin position="361"/>
        <end position="381"/>
    </location>
</feature>
<keyword evidence="8" id="KW-1185">Reference proteome</keyword>
<feature type="transmembrane region" description="Helical" evidence="6">
    <location>
        <begin position="531"/>
        <end position="550"/>
    </location>
</feature>
<keyword evidence="2 6" id="KW-0812">Transmembrane</keyword>
<feature type="region of interest" description="Disordered" evidence="5">
    <location>
        <begin position="1"/>
        <end position="22"/>
    </location>
</feature>
<dbReference type="Pfam" id="PF13520">
    <property type="entry name" value="AA_permease_2"/>
    <property type="match status" value="1"/>
</dbReference>
<evidence type="ECO:0000313" key="7">
    <source>
        <dbReference type="EMBL" id="TWF73624.1"/>
    </source>
</evidence>
<feature type="transmembrane region" description="Helical" evidence="6">
    <location>
        <begin position="149"/>
        <end position="167"/>
    </location>
</feature>
<feature type="transmembrane region" description="Helical" evidence="6">
    <location>
        <begin position="91"/>
        <end position="117"/>
    </location>
</feature>
<dbReference type="PANTHER" id="PTHR47547:SF1">
    <property type="entry name" value="ASPARTATE-PROTON SYMPORTER"/>
    <property type="match status" value="1"/>
</dbReference>
<keyword evidence="4 6" id="KW-0472">Membrane</keyword>
<accession>A0A561SFG5</accession>
<proteinExistence type="predicted"/>
<dbReference type="RefSeq" id="WP_145910580.1">
    <property type="nucleotide sequence ID" value="NZ_VIWT01000005.1"/>
</dbReference>
<feature type="transmembrane region" description="Helical" evidence="6">
    <location>
        <begin position="254"/>
        <end position="272"/>
    </location>
</feature>
<name>A0A561SFG5_9ACTN</name>
<dbReference type="GO" id="GO:0016020">
    <property type="term" value="C:membrane"/>
    <property type="evidence" value="ECO:0007669"/>
    <property type="project" value="UniProtKB-SubCell"/>
</dbReference>
<comment type="caution">
    <text evidence="7">The sequence shown here is derived from an EMBL/GenBank/DDBJ whole genome shotgun (WGS) entry which is preliminary data.</text>
</comment>
<dbReference type="Gene3D" id="1.20.1740.10">
    <property type="entry name" value="Amino acid/polyamine transporter I"/>
    <property type="match status" value="1"/>
</dbReference>
<dbReference type="GO" id="GO:0022857">
    <property type="term" value="F:transmembrane transporter activity"/>
    <property type="evidence" value="ECO:0007669"/>
    <property type="project" value="InterPro"/>
</dbReference>
<dbReference type="InterPro" id="IPR052962">
    <property type="entry name" value="AA_Transporter_AGT"/>
</dbReference>
<gene>
    <name evidence="7" type="ORF">FHX73_15237</name>
</gene>
<feature type="transmembrane region" description="Helical" evidence="6">
    <location>
        <begin position="60"/>
        <end position="79"/>
    </location>
</feature>
<evidence type="ECO:0000256" key="5">
    <source>
        <dbReference type="SAM" id="MobiDB-lite"/>
    </source>
</evidence>
<keyword evidence="3 6" id="KW-1133">Transmembrane helix</keyword>
<evidence type="ECO:0000256" key="6">
    <source>
        <dbReference type="SAM" id="Phobius"/>
    </source>
</evidence>
<dbReference type="AlphaFoldDB" id="A0A561SFG5"/>